<reference evidence="9 11" key="2">
    <citation type="journal article" date="2012" name="J. Bacteriol.">
        <title>Genome Sequence of Janibacter hoylei MTCC8307, Isolated from the Stratospheric Air.</title>
        <authorList>
            <person name="Pawar S.P."/>
            <person name="Dhotre D.P."/>
            <person name="Shetty S.A."/>
            <person name="Chowdhury S.P."/>
            <person name="Chaudhari B.L."/>
            <person name="Shouche Y.S."/>
        </authorList>
    </citation>
    <scope>NUCLEOTIDE SEQUENCE [LARGE SCALE GENOMIC DNA]</scope>
    <source>
        <strain evidence="9 11">PVAS-1</strain>
    </source>
</reference>
<dbReference type="PANTHER" id="PTHR47756:SF2">
    <property type="entry name" value="BLL6612 PROTEIN"/>
    <property type="match status" value="1"/>
</dbReference>
<dbReference type="Gene3D" id="1.10.10.10">
    <property type="entry name" value="Winged helix-like DNA-binding domain superfamily/Winged helix DNA-binding domain"/>
    <property type="match status" value="1"/>
</dbReference>
<reference evidence="10" key="3">
    <citation type="submission" date="2017-11" db="EMBL/GenBank/DDBJ databases">
        <authorList>
            <person name="Seuylemezian A."/>
            <person name="Cooper K."/>
            <person name="Vaishampayan P."/>
        </authorList>
    </citation>
    <scope>NUCLEOTIDE SEQUENCE</scope>
    <source>
        <strain evidence="10">PVAS-1</strain>
    </source>
</reference>
<dbReference type="Gene3D" id="1.10.1740.10">
    <property type="match status" value="1"/>
</dbReference>
<sequence>MTSAEGVWREHTADVLAALLRRSGDFGACEDAVQEALLAAAEQWPREGRPDDPKAWLVRVASRRLIDTQRSEGARERREEVESRSAARLLEGSRAAFGDPGAVVDGSPADDDTLRMAMLCAHPDLSDASRVALTLRAVAGLTTAQIAACFLVPEATMAQRVSRAKATIRASEAPFAPPTQEDAMARLHAVRHVLYLTFTAGHTSAAGDALVDVDLQREALRLAERLHRALPRDPETAGLLALLLVDHARAAARQDAAGDLVPLDAQDRALWDHDAIARGVRIVEEALVRGAVGPFQLQAAIAAVHGEAPTAQETDWEQIVVLYRILLRIAPSPVVELNLAAAVGMAQGAAAGLAALEPLLADPTLARGHRVHAVHAHLLERAGRGEEACAAYLLAASRTQSIPEQRYLNRRAGHRRGLSGDPRNPGFA</sequence>
<dbReference type="NCBIfam" id="TIGR02937">
    <property type="entry name" value="sigma70-ECF"/>
    <property type="match status" value="1"/>
</dbReference>
<gene>
    <name evidence="9" type="ORF">B277_05074</name>
    <name evidence="10" type="ORF">CWN80_06680</name>
</gene>
<evidence type="ECO:0000259" key="8">
    <source>
        <dbReference type="Pfam" id="PF20239"/>
    </source>
</evidence>
<dbReference type="InterPro" id="IPR013249">
    <property type="entry name" value="RNA_pol_sigma70_r4_t2"/>
</dbReference>
<dbReference type="PANTHER" id="PTHR47756">
    <property type="entry name" value="BLL6612 PROTEIN-RELATED"/>
    <property type="match status" value="1"/>
</dbReference>
<dbReference type="GO" id="GO:0006352">
    <property type="term" value="P:DNA-templated transcription initiation"/>
    <property type="evidence" value="ECO:0007669"/>
    <property type="project" value="InterPro"/>
</dbReference>
<dbReference type="PATRIC" id="fig|1210046.3.peg.981"/>
<dbReference type="InterPro" id="IPR046531">
    <property type="entry name" value="DUF6596"/>
</dbReference>
<name>K1E497_9MICO</name>
<comment type="similarity">
    <text evidence="1">Belongs to the sigma-70 factor family. ECF subfamily.</text>
</comment>
<reference evidence="10 12" key="1">
    <citation type="journal article" date="2009" name="Int. J. Syst. Evol. Microbiol.">
        <title>Janibacter hoylei sp. nov., Bacillus isronensis sp. nov. and Bacillus aryabhattai sp. nov., isolated from cryotubes used for collecting air from the upper atmosphere.</title>
        <authorList>
            <person name="Shivaji S."/>
            <person name="Chaturvedi P."/>
            <person name="Begum Z."/>
            <person name="Pindi P.K."/>
            <person name="Manorama R."/>
            <person name="Padmanaban D.A."/>
            <person name="Shouche Y.S."/>
            <person name="Pawar S."/>
            <person name="Vaishampayan P."/>
            <person name="Dutt C.B."/>
            <person name="Datta G.N."/>
            <person name="Manchanda R.K."/>
            <person name="Rao U.R."/>
            <person name="Bhargava P.M."/>
            <person name="Narlikar J.V."/>
        </authorList>
    </citation>
    <scope>NUCLEOTIDE SEQUENCE [LARGE SCALE GENOMIC DNA]</scope>
    <source>
        <strain evidence="10 12">PVAS-1</strain>
    </source>
</reference>
<keyword evidence="4" id="KW-0804">Transcription</keyword>
<dbReference type="InterPro" id="IPR036388">
    <property type="entry name" value="WH-like_DNA-bd_sf"/>
</dbReference>
<dbReference type="InterPro" id="IPR013325">
    <property type="entry name" value="RNA_pol_sigma_r2"/>
</dbReference>
<feature type="domain" description="DUF6596" evidence="8">
    <location>
        <begin position="186"/>
        <end position="286"/>
    </location>
</feature>
<dbReference type="InterPro" id="IPR014284">
    <property type="entry name" value="RNA_pol_sigma-70_dom"/>
</dbReference>
<dbReference type="AlphaFoldDB" id="K1E497"/>
<dbReference type="InterPro" id="IPR007627">
    <property type="entry name" value="RNA_pol_sigma70_r2"/>
</dbReference>
<dbReference type="GO" id="GO:0016987">
    <property type="term" value="F:sigma factor activity"/>
    <property type="evidence" value="ECO:0007669"/>
    <property type="project" value="UniProtKB-KW"/>
</dbReference>
<evidence type="ECO:0000259" key="7">
    <source>
        <dbReference type="Pfam" id="PF08281"/>
    </source>
</evidence>
<dbReference type="RefSeq" id="WP_007925764.1">
    <property type="nucleotide sequence ID" value="NZ_ALWX01000019.1"/>
</dbReference>
<comment type="caution">
    <text evidence="9">The sequence shown here is derived from an EMBL/GenBank/DDBJ whole genome shotgun (WGS) entry which is preliminary data.</text>
</comment>
<dbReference type="STRING" id="1210046.B277_05074"/>
<evidence type="ECO:0000256" key="4">
    <source>
        <dbReference type="ARBA" id="ARBA00023163"/>
    </source>
</evidence>
<dbReference type="EMBL" id="PIPF01000006">
    <property type="protein sequence ID" value="RWU84064.1"/>
    <property type="molecule type" value="Genomic_DNA"/>
</dbReference>
<dbReference type="SUPFAM" id="SSF88946">
    <property type="entry name" value="Sigma2 domain of RNA polymerase sigma factors"/>
    <property type="match status" value="1"/>
</dbReference>
<feature type="region of interest" description="Disordered" evidence="5">
    <location>
        <begin position="405"/>
        <end position="428"/>
    </location>
</feature>
<dbReference type="EMBL" id="ALWX01000019">
    <property type="protein sequence ID" value="EKA61886.1"/>
    <property type="molecule type" value="Genomic_DNA"/>
</dbReference>
<keyword evidence="3" id="KW-0731">Sigma factor</keyword>
<feature type="domain" description="RNA polymerase sigma-70 region 2" evidence="6">
    <location>
        <begin position="9"/>
        <end position="73"/>
    </location>
</feature>
<dbReference type="Pfam" id="PF20239">
    <property type="entry name" value="DUF6596"/>
    <property type="match status" value="1"/>
</dbReference>
<evidence type="ECO:0000256" key="5">
    <source>
        <dbReference type="SAM" id="MobiDB-lite"/>
    </source>
</evidence>
<feature type="domain" description="RNA polymerase sigma factor 70 region 4 type 2" evidence="7">
    <location>
        <begin position="116"/>
        <end position="167"/>
    </location>
</feature>
<dbReference type="eggNOG" id="COG4941">
    <property type="taxonomic scope" value="Bacteria"/>
</dbReference>
<accession>K1E497</accession>
<evidence type="ECO:0000256" key="3">
    <source>
        <dbReference type="ARBA" id="ARBA00023082"/>
    </source>
</evidence>
<protein>
    <submittedName>
        <fullName evidence="9">Putative ECF subfamily RNA polymerase sigma-24 subunit</fullName>
    </submittedName>
    <submittedName>
        <fullName evidence="10">RNA polymerase subunit sigma-24</fullName>
    </submittedName>
</protein>
<dbReference type="GO" id="GO:0003677">
    <property type="term" value="F:DNA binding"/>
    <property type="evidence" value="ECO:0007669"/>
    <property type="project" value="InterPro"/>
</dbReference>
<evidence type="ECO:0000313" key="9">
    <source>
        <dbReference type="EMBL" id="EKA61886.1"/>
    </source>
</evidence>
<evidence type="ECO:0000313" key="10">
    <source>
        <dbReference type="EMBL" id="RWU84064.1"/>
    </source>
</evidence>
<keyword evidence="12" id="KW-1185">Reference proteome</keyword>
<organism evidence="9 11">
    <name type="scientific">Janibacter hoylei PVAS-1</name>
    <dbReference type="NCBI Taxonomy" id="1210046"/>
    <lineage>
        <taxon>Bacteria</taxon>
        <taxon>Bacillati</taxon>
        <taxon>Actinomycetota</taxon>
        <taxon>Actinomycetes</taxon>
        <taxon>Micrococcales</taxon>
        <taxon>Intrasporangiaceae</taxon>
        <taxon>Janibacter</taxon>
    </lineage>
</organism>
<dbReference type="Pfam" id="PF04542">
    <property type="entry name" value="Sigma70_r2"/>
    <property type="match status" value="1"/>
</dbReference>
<dbReference type="InterPro" id="IPR013324">
    <property type="entry name" value="RNA_pol_sigma_r3/r4-like"/>
</dbReference>
<proteinExistence type="inferred from homology"/>
<dbReference type="OrthoDB" id="9780299at2"/>
<evidence type="ECO:0000313" key="12">
    <source>
        <dbReference type="Proteomes" id="UP000288711"/>
    </source>
</evidence>
<evidence type="ECO:0000256" key="2">
    <source>
        <dbReference type="ARBA" id="ARBA00023015"/>
    </source>
</evidence>
<keyword evidence="2" id="KW-0805">Transcription regulation</keyword>
<evidence type="ECO:0000259" key="6">
    <source>
        <dbReference type="Pfam" id="PF04542"/>
    </source>
</evidence>
<evidence type="ECO:0000313" key="11">
    <source>
        <dbReference type="Proteomes" id="UP000004474"/>
    </source>
</evidence>
<feature type="compositionally biased region" description="Basic residues" evidence="5">
    <location>
        <begin position="408"/>
        <end position="417"/>
    </location>
</feature>
<dbReference type="Pfam" id="PF08281">
    <property type="entry name" value="Sigma70_r4_2"/>
    <property type="match status" value="1"/>
</dbReference>
<evidence type="ECO:0000256" key="1">
    <source>
        <dbReference type="ARBA" id="ARBA00010641"/>
    </source>
</evidence>
<dbReference type="SUPFAM" id="SSF88659">
    <property type="entry name" value="Sigma3 and sigma4 domains of RNA polymerase sigma factors"/>
    <property type="match status" value="1"/>
</dbReference>
<dbReference type="Proteomes" id="UP000004474">
    <property type="component" value="Unassembled WGS sequence"/>
</dbReference>
<dbReference type="Proteomes" id="UP000288711">
    <property type="component" value="Unassembled WGS sequence"/>
</dbReference>